<name>A0A316HI08_9SPHI</name>
<protein>
    <submittedName>
        <fullName evidence="2">LSD1 subclass zinc finger protein</fullName>
    </submittedName>
</protein>
<dbReference type="PANTHER" id="PTHR37826">
    <property type="entry name" value="FLOTILLIN BAND_7_5 DOMAIN PROTEIN"/>
    <property type="match status" value="1"/>
</dbReference>
<evidence type="ECO:0000313" key="2">
    <source>
        <dbReference type="EMBL" id="PWK79620.1"/>
    </source>
</evidence>
<dbReference type="PANTHER" id="PTHR37826:SF3">
    <property type="entry name" value="J DOMAIN-CONTAINING PROTEIN"/>
    <property type="match status" value="1"/>
</dbReference>
<keyword evidence="3" id="KW-1185">Reference proteome</keyword>
<sequence length="376" mass="42259">MNDQTKPQTVNNSLNCNGCGALLHFAPGTHNLQCDYCGASNPIQPKNNDQTIYTFDYEEFLAGIGTAQPSETLKQVSCKNCGSQTALDSFVTSDQCPFCTAPLVLLPRDGQQYVEPHYILPFAITQQQGIDAFKKWIKGLWWSPGDLAKKLVNDATGLKGVYLPHWAYDSDTVTDYTGQRGDYYYTTETYTETVDGRTETKTRQVRHTSWSYASGRVYVDFRDIMVAASSSLPEKTLTKLEPWNFNMLVNFDERYMSGFRSETYRLDPEAGFGKATIQMEPEIREAIRRDIGGDEQQINSTDTEYLNKGIKYMMLPVWVSAYKYNNKLYQFTVNASTGEVIGQRPLSALKITLAVLLVIILIIVIVILAQNGHANG</sequence>
<proteinExistence type="predicted"/>
<keyword evidence="1" id="KW-0472">Membrane</keyword>
<dbReference type="AlphaFoldDB" id="A0A316HI08"/>
<dbReference type="RefSeq" id="WP_109605398.1">
    <property type="nucleotide sequence ID" value="NZ_QGHA01000001.1"/>
</dbReference>
<gene>
    <name evidence="2" type="ORF">LX99_00077</name>
</gene>
<dbReference type="NCBIfam" id="TIGR01053">
    <property type="entry name" value="LSD1"/>
    <property type="match status" value="1"/>
</dbReference>
<evidence type="ECO:0000256" key="1">
    <source>
        <dbReference type="SAM" id="Phobius"/>
    </source>
</evidence>
<dbReference type="EMBL" id="QGHA01000001">
    <property type="protein sequence ID" value="PWK79620.1"/>
    <property type="molecule type" value="Genomic_DNA"/>
</dbReference>
<evidence type="ECO:0000313" key="3">
    <source>
        <dbReference type="Proteomes" id="UP000245678"/>
    </source>
</evidence>
<reference evidence="2 3" key="1">
    <citation type="submission" date="2018-05" db="EMBL/GenBank/DDBJ databases">
        <title>Genomic Encyclopedia of Archaeal and Bacterial Type Strains, Phase II (KMG-II): from individual species to whole genera.</title>
        <authorList>
            <person name="Goeker M."/>
        </authorList>
    </citation>
    <scope>NUCLEOTIDE SEQUENCE [LARGE SCALE GENOMIC DNA]</scope>
    <source>
        <strain evidence="2 3">DSM 19975</strain>
    </source>
</reference>
<feature type="transmembrane region" description="Helical" evidence="1">
    <location>
        <begin position="351"/>
        <end position="369"/>
    </location>
</feature>
<accession>A0A316HI08</accession>
<keyword evidence="1" id="KW-1133">Transmembrane helix</keyword>
<keyword evidence="1" id="KW-0812">Transmembrane</keyword>
<comment type="caution">
    <text evidence="2">The sequence shown here is derived from an EMBL/GenBank/DDBJ whole genome shotgun (WGS) entry which is preliminary data.</text>
</comment>
<organism evidence="2 3">
    <name type="scientific">Mucilaginibacter oryzae</name>
    <dbReference type="NCBI Taxonomy" id="468058"/>
    <lineage>
        <taxon>Bacteria</taxon>
        <taxon>Pseudomonadati</taxon>
        <taxon>Bacteroidota</taxon>
        <taxon>Sphingobacteriia</taxon>
        <taxon>Sphingobacteriales</taxon>
        <taxon>Sphingobacteriaceae</taxon>
        <taxon>Mucilaginibacter</taxon>
    </lineage>
</organism>
<dbReference type="Proteomes" id="UP000245678">
    <property type="component" value="Unassembled WGS sequence"/>
</dbReference>